<name>A0ABP7V4H8_9FLAO</name>
<evidence type="ECO:0008006" key="4">
    <source>
        <dbReference type="Google" id="ProtNLM"/>
    </source>
</evidence>
<accession>A0ABP7V4H8</accession>
<feature type="transmembrane region" description="Helical" evidence="1">
    <location>
        <begin position="12"/>
        <end position="29"/>
    </location>
</feature>
<dbReference type="Pfam" id="PF12732">
    <property type="entry name" value="YtxH"/>
    <property type="match status" value="1"/>
</dbReference>
<dbReference type="Proteomes" id="UP001500426">
    <property type="component" value="Unassembled WGS sequence"/>
</dbReference>
<evidence type="ECO:0000256" key="1">
    <source>
        <dbReference type="SAM" id="Phobius"/>
    </source>
</evidence>
<evidence type="ECO:0000313" key="2">
    <source>
        <dbReference type="EMBL" id="GAA4059180.1"/>
    </source>
</evidence>
<keyword evidence="3" id="KW-1185">Reference proteome</keyword>
<dbReference type="InterPro" id="IPR024623">
    <property type="entry name" value="YtxH"/>
</dbReference>
<proteinExistence type="predicted"/>
<dbReference type="RefSeq" id="WP_344816727.1">
    <property type="nucleotide sequence ID" value="NZ_BAABCS010000031.1"/>
</dbReference>
<sequence length="112" mass="12048">MDNSNNTGKIVGSLVVGALVGVTLGVLFAPHKGTRTRSMIAGGAEDMAKDFKKKMSREAKDFKKMVSKDAKMLKDKAAELEGMVEGKFESVSSSLKEKANALLQMNSDHVTK</sequence>
<protein>
    <recommendedName>
        <fullName evidence="4">YtxH domain-containing protein</fullName>
    </recommendedName>
</protein>
<reference evidence="3" key="1">
    <citation type="journal article" date="2019" name="Int. J. Syst. Evol. Microbiol.">
        <title>The Global Catalogue of Microorganisms (GCM) 10K type strain sequencing project: providing services to taxonomists for standard genome sequencing and annotation.</title>
        <authorList>
            <consortium name="The Broad Institute Genomics Platform"/>
            <consortium name="The Broad Institute Genome Sequencing Center for Infectious Disease"/>
            <person name="Wu L."/>
            <person name="Ma J."/>
        </authorList>
    </citation>
    <scope>NUCLEOTIDE SEQUENCE [LARGE SCALE GENOMIC DNA]</scope>
    <source>
        <strain evidence="3">JCM 17068</strain>
    </source>
</reference>
<evidence type="ECO:0000313" key="3">
    <source>
        <dbReference type="Proteomes" id="UP001500426"/>
    </source>
</evidence>
<organism evidence="2 3">
    <name type="scientific">Flavobacterium chungnamense</name>
    <dbReference type="NCBI Taxonomy" id="706182"/>
    <lineage>
        <taxon>Bacteria</taxon>
        <taxon>Pseudomonadati</taxon>
        <taxon>Bacteroidota</taxon>
        <taxon>Flavobacteriia</taxon>
        <taxon>Flavobacteriales</taxon>
        <taxon>Flavobacteriaceae</taxon>
        <taxon>Flavobacterium</taxon>
    </lineage>
</organism>
<keyword evidence="1" id="KW-1133">Transmembrane helix</keyword>
<keyword evidence="1" id="KW-0812">Transmembrane</keyword>
<comment type="caution">
    <text evidence="2">The sequence shown here is derived from an EMBL/GenBank/DDBJ whole genome shotgun (WGS) entry which is preliminary data.</text>
</comment>
<dbReference type="EMBL" id="BAABCS010000031">
    <property type="protein sequence ID" value="GAA4059180.1"/>
    <property type="molecule type" value="Genomic_DNA"/>
</dbReference>
<keyword evidence="1" id="KW-0472">Membrane</keyword>
<gene>
    <name evidence="2" type="ORF">GCM10022388_27410</name>
</gene>